<evidence type="ECO:0000313" key="3">
    <source>
        <dbReference type="EMBL" id="VAW05205.1"/>
    </source>
</evidence>
<dbReference type="GO" id="GO:0008713">
    <property type="term" value="F:ADP-heptose-lipopolysaccharide heptosyltransferase activity"/>
    <property type="evidence" value="ECO:0007669"/>
    <property type="project" value="TreeGrafter"/>
</dbReference>
<dbReference type="AlphaFoldDB" id="A0A3B0SH30"/>
<evidence type="ECO:0008006" key="4">
    <source>
        <dbReference type="Google" id="ProtNLM"/>
    </source>
</evidence>
<evidence type="ECO:0000256" key="2">
    <source>
        <dbReference type="ARBA" id="ARBA00022679"/>
    </source>
</evidence>
<accession>A0A3B0SH30</accession>
<protein>
    <recommendedName>
        <fullName evidence="4">ADP-heptose--lipooligosaccharide heptosyltransferase II</fullName>
    </recommendedName>
</protein>
<dbReference type="InterPro" id="IPR002201">
    <property type="entry name" value="Glyco_trans_9"/>
</dbReference>
<keyword evidence="1" id="KW-0328">Glycosyltransferase</keyword>
<dbReference type="Pfam" id="PF01075">
    <property type="entry name" value="Glyco_transf_9"/>
    <property type="match status" value="1"/>
</dbReference>
<dbReference type="PANTHER" id="PTHR30160">
    <property type="entry name" value="TETRAACYLDISACCHARIDE 4'-KINASE-RELATED"/>
    <property type="match status" value="1"/>
</dbReference>
<keyword evidence="2" id="KW-0808">Transferase</keyword>
<dbReference type="Gene3D" id="3.40.50.2000">
    <property type="entry name" value="Glycogen Phosphorylase B"/>
    <property type="match status" value="2"/>
</dbReference>
<dbReference type="EMBL" id="UOEH01000463">
    <property type="protein sequence ID" value="VAW05205.1"/>
    <property type="molecule type" value="Genomic_DNA"/>
</dbReference>
<evidence type="ECO:0000256" key="1">
    <source>
        <dbReference type="ARBA" id="ARBA00022676"/>
    </source>
</evidence>
<dbReference type="SUPFAM" id="SSF53756">
    <property type="entry name" value="UDP-Glycosyltransferase/glycogen phosphorylase"/>
    <property type="match status" value="1"/>
</dbReference>
<organism evidence="3">
    <name type="scientific">hydrothermal vent metagenome</name>
    <dbReference type="NCBI Taxonomy" id="652676"/>
    <lineage>
        <taxon>unclassified sequences</taxon>
        <taxon>metagenomes</taxon>
        <taxon>ecological metagenomes</taxon>
    </lineage>
</organism>
<dbReference type="GO" id="GO:0009244">
    <property type="term" value="P:lipopolysaccharide core region biosynthetic process"/>
    <property type="evidence" value="ECO:0007669"/>
    <property type="project" value="TreeGrafter"/>
</dbReference>
<reference evidence="3" key="1">
    <citation type="submission" date="2018-06" db="EMBL/GenBank/DDBJ databases">
        <authorList>
            <person name="Zhirakovskaya E."/>
        </authorList>
    </citation>
    <scope>NUCLEOTIDE SEQUENCE</scope>
</reference>
<gene>
    <name evidence="3" type="ORF">MNBD_ALPHA05-1716</name>
</gene>
<dbReference type="InterPro" id="IPR051199">
    <property type="entry name" value="LPS_LOS_Heptosyltrfase"/>
</dbReference>
<sequence length="326" mass="34911">MFGRKKENILVIKTDSLAGFVAAEPAFEAIRQAHPDAKISLLTISPLQRVARASPYFDQVAGIPNFRDGDARKEFIQQLKSAKFATVYDLASDEAAKKLYSAMGPFRPKWHCATPAPRRARKGQSASGLPSFEKMFSAAGVMAPSRSPDFNWALSARKDSANMKPAWYGISGAFGLFLPGDDEEKRWTASGYAGLASIMATTGFMPVLTGSKELHHFGDDVADQAPQLVDLTGKTDHLQLAALAHEAAFFVSDDAEEVDLAVSVGCQGVLIVNAKSPASVHDSRHVVTLTSDVGLGAVDAAFVWRTLSNMGLIATPDNALRSAAAR</sequence>
<proteinExistence type="predicted"/>
<dbReference type="GO" id="GO:0005829">
    <property type="term" value="C:cytosol"/>
    <property type="evidence" value="ECO:0007669"/>
    <property type="project" value="TreeGrafter"/>
</dbReference>
<name>A0A3B0SH30_9ZZZZ</name>